<proteinExistence type="predicted"/>
<dbReference type="Proteomes" id="UP000306985">
    <property type="component" value="Unassembled WGS sequence"/>
</dbReference>
<dbReference type="OrthoDB" id="182039at2"/>
<dbReference type="InterPro" id="IPR036928">
    <property type="entry name" value="AS_sf"/>
</dbReference>
<dbReference type="AlphaFoldDB" id="A0A4U6QCI5"/>
<comment type="caution">
    <text evidence="2">The sequence shown here is derived from an EMBL/GenBank/DDBJ whole genome shotgun (WGS) entry which is preliminary data.</text>
</comment>
<gene>
    <name evidence="2" type="ORF">FDO65_15860</name>
</gene>
<dbReference type="GO" id="GO:0003824">
    <property type="term" value="F:catalytic activity"/>
    <property type="evidence" value="ECO:0007669"/>
    <property type="project" value="InterPro"/>
</dbReference>
<protein>
    <submittedName>
        <fullName evidence="2">Amidase</fullName>
    </submittedName>
</protein>
<feature type="domain" description="Amidase" evidence="1">
    <location>
        <begin position="55"/>
        <end position="474"/>
    </location>
</feature>
<dbReference type="SUPFAM" id="SSF75304">
    <property type="entry name" value="Amidase signature (AS) enzymes"/>
    <property type="match status" value="1"/>
</dbReference>
<dbReference type="PANTHER" id="PTHR11895">
    <property type="entry name" value="TRANSAMIDASE"/>
    <property type="match status" value="1"/>
</dbReference>
<organism evidence="2 3">
    <name type="scientific">Nakamurella flava</name>
    <dbReference type="NCBI Taxonomy" id="2576308"/>
    <lineage>
        <taxon>Bacteria</taxon>
        <taxon>Bacillati</taxon>
        <taxon>Actinomycetota</taxon>
        <taxon>Actinomycetes</taxon>
        <taxon>Nakamurellales</taxon>
        <taxon>Nakamurellaceae</taxon>
        <taxon>Nakamurella</taxon>
    </lineage>
</organism>
<dbReference type="PANTHER" id="PTHR11895:SF176">
    <property type="entry name" value="AMIDASE AMID-RELATED"/>
    <property type="match status" value="1"/>
</dbReference>
<dbReference type="InterPro" id="IPR023631">
    <property type="entry name" value="Amidase_dom"/>
</dbReference>
<keyword evidence="3" id="KW-1185">Reference proteome</keyword>
<dbReference type="Pfam" id="PF01425">
    <property type="entry name" value="Amidase"/>
    <property type="match status" value="1"/>
</dbReference>
<sequence length="493" mass="51773">MRGRPRCHQVRHCSVPNEPLPLTARGAADSADPTRLDTVRLAAALRRRELSSVELTRALLDRIERLDGARSFDGNPHHINAFVRVDAEDALAAAAAADRRRAADPDNTPPLCGIPVALKDLIAVAGRSVTASSAVLADAPPADRDSDVWATLRAQGMVHLGHVHTHEFAAGGTTDQVGNPWDLARSAGGSSGGSAAAVAARLVPLSVGTDTMGSVRIPAALTGTSAIKPTQGAISTRGVIPLAPSLDDIGPMARTVADAALLLGALTGMDYPLTPRAGRRPLAGTRIAVTHRVAADRCDPDVLDGGQTAVQAALRLGAEIVELEPGPAPDAALAGTLIRYEMAAHHRAYRSRRDHYRPMVRDQLDAIGIGPTREEYEAARDRRRSLRQAWEGWFAEHDVDAVLEPTVVMTAPLRAVPGSSVQDDPVVHQHLSEYPALWNLTGQPAIALPAGLGSRTGLPAGVSLTGSRNSETSLVPIALDLQAVLGVAGPPFI</sequence>
<evidence type="ECO:0000313" key="2">
    <source>
        <dbReference type="EMBL" id="TKV57629.1"/>
    </source>
</evidence>
<accession>A0A4U6QCI5</accession>
<dbReference type="InterPro" id="IPR000120">
    <property type="entry name" value="Amidase"/>
</dbReference>
<reference evidence="2 3" key="1">
    <citation type="submission" date="2019-05" db="EMBL/GenBank/DDBJ databases">
        <title>Nakamurella sp. N5BH11, whole genome shotgun sequence.</title>
        <authorList>
            <person name="Tuo L."/>
        </authorList>
    </citation>
    <scope>NUCLEOTIDE SEQUENCE [LARGE SCALE GENOMIC DNA]</scope>
    <source>
        <strain evidence="2 3">N5BH11</strain>
    </source>
</reference>
<dbReference type="Gene3D" id="3.90.1300.10">
    <property type="entry name" value="Amidase signature (AS) domain"/>
    <property type="match status" value="1"/>
</dbReference>
<evidence type="ECO:0000259" key="1">
    <source>
        <dbReference type="Pfam" id="PF01425"/>
    </source>
</evidence>
<name>A0A4U6QCI5_9ACTN</name>
<evidence type="ECO:0000313" key="3">
    <source>
        <dbReference type="Proteomes" id="UP000306985"/>
    </source>
</evidence>
<dbReference type="EMBL" id="SZZH01000004">
    <property type="protein sequence ID" value="TKV57629.1"/>
    <property type="molecule type" value="Genomic_DNA"/>
</dbReference>